<keyword evidence="1" id="KW-0175">Coiled coil</keyword>
<reference evidence="3" key="1">
    <citation type="journal article" date="2019" name="Int. J. Syst. Evol. Microbiol.">
        <title>The Global Catalogue of Microorganisms (GCM) 10K type strain sequencing project: providing services to taxonomists for standard genome sequencing and annotation.</title>
        <authorList>
            <consortium name="The Broad Institute Genomics Platform"/>
            <consortium name="The Broad Institute Genome Sequencing Center for Infectious Disease"/>
            <person name="Wu L."/>
            <person name="Ma J."/>
        </authorList>
    </citation>
    <scope>NUCLEOTIDE SEQUENCE [LARGE SCALE GENOMIC DNA]</scope>
    <source>
        <strain evidence="3">XZYJT-10</strain>
    </source>
</reference>
<dbReference type="SUPFAM" id="SSF82607">
    <property type="entry name" value="YbaB-like"/>
    <property type="match status" value="1"/>
</dbReference>
<dbReference type="Proteomes" id="UP001596548">
    <property type="component" value="Unassembled WGS sequence"/>
</dbReference>
<sequence>MAANGVATVAETADRDANQGLRARLAEVYGQYARLRSDLDDLQRRLASLRVSCVSDDGLVRATVGPRGQLVDLSLDRGIYREADSDRLARTIVATAREAAARSAAQIEEMVAEYLPAESGTRKFLRDNELRSLLGHHDAG</sequence>
<dbReference type="Pfam" id="PF02575">
    <property type="entry name" value="YbaB_DNA_bd"/>
    <property type="match status" value="1"/>
</dbReference>
<evidence type="ECO:0000256" key="1">
    <source>
        <dbReference type="SAM" id="Coils"/>
    </source>
</evidence>
<accession>A0ABW2HYL3</accession>
<dbReference type="RefSeq" id="WP_378971418.1">
    <property type="nucleotide sequence ID" value="NZ_JBHTBJ010000016.1"/>
</dbReference>
<evidence type="ECO:0000313" key="2">
    <source>
        <dbReference type="EMBL" id="MFC7276734.1"/>
    </source>
</evidence>
<keyword evidence="3" id="KW-1185">Reference proteome</keyword>
<gene>
    <name evidence="2" type="ORF">ACFQS1_22310</name>
</gene>
<organism evidence="2 3">
    <name type="scientific">Paractinoplanes rhizophilus</name>
    <dbReference type="NCBI Taxonomy" id="1416877"/>
    <lineage>
        <taxon>Bacteria</taxon>
        <taxon>Bacillati</taxon>
        <taxon>Actinomycetota</taxon>
        <taxon>Actinomycetes</taxon>
        <taxon>Micromonosporales</taxon>
        <taxon>Micromonosporaceae</taxon>
        <taxon>Paractinoplanes</taxon>
    </lineage>
</organism>
<protein>
    <submittedName>
        <fullName evidence="2">YbaB/EbfC family nucleoid-associated protein</fullName>
    </submittedName>
</protein>
<dbReference type="InterPro" id="IPR036894">
    <property type="entry name" value="YbaB-like_sf"/>
</dbReference>
<dbReference type="EMBL" id="JBHTBJ010000016">
    <property type="protein sequence ID" value="MFC7276734.1"/>
    <property type="molecule type" value="Genomic_DNA"/>
</dbReference>
<feature type="coiled-coil region" evidence="1">
    <location>
        <begin position="25"/>
        <end position="52"/>
    </location>
</feature>
<proteinExistence type="predicted"/>
<dbReference type="InterPro" id="IPR004401">
    <property type="entry name" value="YbaB/EbfC"/>
</dbReference>
<comment type="caution">
    <text evidence="2">The sequence shown here is derived from an EMBL/GenBank/DDBJ whole genome shotgun (WGS) entry which is preliminary data.</text>
</comment>
<dbReference type="Gene3D" id="3.30.1310.10">
    <property type="entry name" value="Nucleoid-associated protein YbaB-like domain"/>
    <property type="match status" value="1"/>
</dbReference>
<name>A0ABW2HYL3_9ACTN</name>
<evidence type="ECO:0000313" key="3">
    <source>
        <dbReference type="Proteomes" id="UP001596548"/>
    </source>
</evidence>